<accession>A0AA85ITM7</accession>
<dbReference type="WBParaSite" id="TREG1_109960.1">
    <property type="protein sequence ID" value="TREG1_109960.1"/>
    <property type="gene ID" value="TREG1_109960"/>
</dbReference>
<dbReference type="Pfam" id="PF00084">
    <property type="entry name" value="Sushi"/>
    <property type="match status" value="2"/>
</dbReference>
<organism evidence="8 9">
    <name type="scientific">Trichobilharzia regenti</name>
    <name type="common">Nasal bird schistosome</name>
    <dbReference type="NCBI Taxonomy" id="157069"/>
    <lineage>
        <taxon>Eukaryota</taxon>
        <taxon>Metazoa</taxon>
        <taxon>Spiralia</taxon>
        <taxon>Lophotrochozoa</taxon>
        <taxon>Platyhelminthes</taxon>
        <taxon>Trematoda</taxon>
        <taxon>Digenea</taxon>
        <taxon>Strigeidida</taxon>
        <taxon>Schistosomatoidea</taxon>
        <taxon>Schistosomatidae</taxon>
        <taxon>Trichobilharzia</taxon>
    </lineage>
</organism>
<evidence type="ECO:0000256" key="5">
    <source>
        <dbReference type="PROSITE-ProRule" id="PRU00302"/>
    </source>
</evidence>
<evidence type="ECO:0000313" key="8">
    <source>
        <dbReference type="Proteomes" id="UP000050795"/>
    </source>
</evidence>
<evidence type="ECO:0000256" key="2">
    <source>
        <dbReference type="ARBA" id="ARBA00022737"/>
    </source>
</evidence>
<feature type="domain" description="Sushi" evidence="7">
    <location>
        <begin position="287"/>
        <end position="344"/>
    </location>
</feature>
<evidence type="ECO:0000256" key="6">
    <source>
        <dbReference type="SAM" id="SignalP"/>
    </source>
</evidence>
<keyword evidence="3 5" id="KW-1015">Disulfide bond</keyword>
<protein>
    <recommendedName>
        <fullName evidence="7">Sushi domain-containing protein</fullName>
    </recommendedName>
</protein>
<dbReference type="SMART" id="SM00032">
    <property type="entry name" value="CCP"/>
    <property type="match status" value="6"/>
</dbReference>
<dbReference type="InterPro" id="IPR050350">
    <property type="entry name" value="Compl-Cell_Adhes-Reg"/>
</dbReference>
<dbReference type="InterPro" id="IPR000436">
    <property type="entry name" value="Sushi_SCR_CCP_dom"/>
</dbReference>
<dbReference type="PANTHER" id="PTHR19325">
    <property type="entry name" value="COMPLEMENT COMPONENT-RELATED SUSHI DOMAIN-CONTAINING"/>
    <property type="match status" value="1"/>
</dbReference>
<feature type="chain" id="PRO_5041675216" description="Sushi domain-containing protein" evidence="6">
    <location>
        <begin position="33"/>
        <end position="673"/>
    </location>
</feature>
<feature type="disulfide bond" evidence="5">
    <location>
        <begin position="114"/>
        <end position="141"/>
    </location>
</feature>
<proteinExistence type="predicted"/>
<evidence type="ECO:0000256" key="3">
    <source>
        <dbReference type="ARBA" id="ARBA00023157"/>
    </source>
</evidence>
<feature type="domain" description="Sushi" evidence="7">
    <location>
        <begin position="345"/>
        <end position="407"/>
    </location>
</feature>
<comment type="caution">
    <text evidence="5">Lacks conserved residue(s) required for the propagation of feature annotation.</text>
</comment>
<evidence type="ECO:0000256" key="1">
    <source>
        <dbReference type="ARBA" id="ARBA00022659"/>
    </source>
</evidence>
<feature type="disulfide bond" evidence="5">
    <location>
        <begin position="315"/>
        <end position="342"/>
    </location>
</feature>
<keyword evidence="2" id="KW-0677">Repeat</keyword>
<dbReference type="PANTHER" id="PTHR19325:SF569">
    <property type="entry name" value="COMPLEMENT COMPONENT 4 BINDING PROTEIN, SECRETORY-RELATED"/>
    <property type="match status" value="1"/>
</dbReference>
<evidence type="ECO:0000256" key="4">
    <source>
        <dbReference type="ARBA" id="ARBA00023180"/>
    </source>
</evidence>
<reference evidence="9" key="2">
    <citation type="submission" date="2023-11" db="UniProtKB">
        <authorList>
            <consortium name="WormBaseParasite"/>
        </authorList>
    </citation>
    <scope>IDENTIFICATION</scope>
</reference>
<feature type="domain" description="Sushi" evidence="7">
    <location>
        <begin position="571"/>
        <end position="641"/>
    </location>
</feature>
<keyword evidence="8" id="KW-1185">Reference proteome</keyword>
<keyword evidence="1 5" id="KW-0768">Sushi</keyword>
<dbReference type="PROSITE" id="PS50923">
    <property type="entry name" value="SUSHI"/>
    <property type="match status" value="4"/>
</dbReference>
<feature type="domain" description="Sushi" evidence="7">
    <location>
        <begin position="86"/>
        <end position="143"/>
    </location>
</feature>
<keyword evidence="4" id="KW-0325">Glycoprotein</keyword>
<reference evidence="8" key="1">
    <citation type="submission" date="2022-06" db="EMBL/GenBank/DDBJ databases">
        <authorList>
            <person name="Berger JAMES D."/>
            <person name="Berger JAMES D."/>
        </authorList>
    </citation>
    <scope>NUCLEOTIDE SEQUENCE [LARGE SCALE GENOMIC DNA]</scope>
</reference>
<dbReference type="InterPro" id="IPR035976">
    <property type="entry name" value="Sushi/SCR/CCP_sf"/>
</dbReference>
<feature type="signal peptide" evidence="6">
    <location>
        <begin position="1"/>
        <end position="32"/>
    </location>
</feature>
<dbReference type="CDD" id="cd00033">
    <property type="entry name" value="CCP"/>
    <property type="match status" value="4"/>
</dbReference>
<sequence>MMLRETFPIRMLITHYCYFLLFLIIVISSTDGFSRCDIKHSSQPESVNCPNKTCSQHIDCWVTYGPPQRCVCDPILCGSVCLPETAKCPKPDDLINGQAVFNDTDVGDIVEYTCNSGYAVRGQRKRHCLATLKWSGAQPTCSNQTETCFNAPEILNTRIAYKIESGMPKIRDDFRSGETVRIECLPGYKDSDNKQYTDALCVGTDWHYTELKCERISCGYIHEPTNGRIHYKYDQKFQSEATITCSEGYKVMCDTAFLLSTEDGVGCKRVCLENGSWSAEDVYCKVITCPEPQSILNGKHAVSSLTVNGTDISECDDGYELHGSHHRVCQPNGKWSGQEPYCKKRDCGPPPQIQNGEVSYIATTYGSKGKIICEDDTTLSTETDEIICGVNGTVTVWNPQPFPQCYRHCYLFTVEHGDVFLIHRRSKGDKQFIQITTAEFGNEEDDDVGDDGEHRRLTWVRIECHLSSWLCLIKPNQPLTVCQNGVWSVRSKCAPAPCRRQPPVYPGARARFYSLQHNSIARYEAFPGYVMRNDYNDIQPIGHTKMNDAQSGILRCLYGEWVGAPLKFEPMHCPHIDIEEPLKANMSVDGKLMDFSSPTTVLQQGTVMIFSCPKEYYLDGPKYIACHIGHWTPQPTTSCKRSPTLSIVQRWLFSSVYSLMTYFTDECFNYIYE</sequence>
<keyword evidence="6" id="KW-0732">Signal</keyword>
<evidence type="ECO:0000313" key="9">
    <source>
        <dbReference type="WBParaSite" id="TREG1_109960.1"/>
    </source>
</evidence>
<evidence type="ECO:0000259" key="7">
    <source>
        <dbReference type="PROSITE" id="PS50923"/>
    </source>
</evidence>
<name>A0AA85ITM7_TRIRE</name>
<dbReference type="AlphaFoldDB" id="A0AA85ITM7"/>
<dbReference type="SUPFAM" id="SSF57535">
    <property type="entry name" value="Complement control module/SCR domain"/>
    <property type="match status" value="6"/>
</dbReference>
<dbReference type="Proteomes" id="UP000050795">
    <property type="component" value="Unassembled WGS sequence"/>
</dbReference>
<dbReference type="Gene3D" id="2.10.70.10">
    <property type="entry name" value="Complement Module, domain 1"/>
    <property type="match status" value="6"/>
</dbReference>
<feature type="disulfide bond" evidence="5">
    <location>
        <begin position="612"/>
        <end position="639"/>
    </location>
</feature>